<dbReference type="AlphaFoldDB" id="I5ATP2"/>
<keyword evidence="5 7" id="KW-1133">Transmembrane helix</keyword>
<evidence type="ECO:0000313" key="10">
    <source>
        <dbReference type="Proteomes" id="UP000005753"/>
    </source>
</evidence>
<gene>
    <name evidence="9" type="ORF">EubceDRAFT1_1353</name>
</gene>
<feature type="transmembrane region" description="Helical" evidence="7">
    <location>
        <begin position="12"/>
        <end position="45"/>
    </location>
</feature>
<dbReference type="InterPro" id="IPR050448">
    <property type="entry name" value="OpgB/LTA_synthase_biosynth"/>
</dbReference>
<evidence type="ECO:0000256" key="7">
    <source>
        <dbReference type="SAM" id="Phobius"/>
    </source>
</evidence>
<evidence type="ECO:0000259" key="8">
    <source>
        <dbReference type="Pfam" id="PF00884"/>
    </source>
</evidence>
<evidence type="ECO:0000313" key="9">
    <source>
        <dbReference type="EMBL" id="EIM57165.1"/>
    </source>
</evidence>
<dbReference type="InterPro" id="IPR000917">
    <property type="entry name" value="Sulfatase_N"/>
</dbReference>
<accession>I5ATP2</accession>
<keyword evidence="4 7" id="KW-0812">Transmembrane</keyword>
<dbReference type="InterPro" id="IPR017850">
    <property type="entry name" value="Alkaline_phosphatase_core_sf"/>
</dbReference>
<dbReference type="eggNOG" id="COG1368">
    <property type="taxonomic scope" value="Bacteria"/>
</dbReference>
<dbReference type="STRING" id="633697.EubceDRAFT1_1353"/>
<dbReference type="Pfam" id="PF00884">
    <property type="entry name" value="Sulfatase"/>
    <property type="match status" value="1"/>
</dbReference>
<evidence type="ECO:0000256" key="5">
    <source>
        <dbReference type="ARBA" id="ARBA00022989"/>
    </source>
</evidence>
<keyword evidence="9" id="KW-0808">Transferase</keyword>
<dbReference type="OrthoDB" id="243547at2"/>
<feature type="transmembrane region" description="Helical" evidence="7">
    <location>
        <begin position="57"/>
        <end position="77"/>
    </location>
</feature>
<name>I5ATP2_EUBC6</name>
<keyword evidence="3" id="KW-1003">Cell membrane</keyword>
<proteinExistence type="predicted"/>
<dbReference type="Gene3D" id="3.40.720.10">
    <property type="entry name" value="Alkaline Phosphatase, subunit A"/>
    <property type="match status" value="1"/>
</dbReference>
<feature type="transmembrane region" description="Helical" evidence="7">
    <location>
        <begin position="201"/>
        <end position="219"/>
    </location>
</feature>
<dbReference type="SUPFAM" id="SSF53649">
    <property type="entry name" value="Alkaline phosphatase-like"/>
    <property type="match status" value="1"/>
</dbReference>
<dbReference type="GO" id="GO:0005886">
    <property type="term" value="C:plasma membrane"/>
    <property type="evidence" value="ECO:0007669"/>
    <property type="project" value="UniProtKB-SubCell"/>
</dbReference>
<dbReference type="PANTHER" id="PTHR47371">
    <property type="entry name" value="LIPOTEICHOIC ACID SYNTHASE"/>
    <property type="match status" value="1"/>
</dbReference>
<dbReference type="GO" id="GO:0016740">
    <property type="term" value="F:transferase activity"/>
    <property type="evidence" value="ECO:0007669"/>
    <property type="project" value="UniProtKB-KW"/>
</dbReference>
<dbReference type="Proteomes" id="UP000005753">
    <property type="component" value="Chromosome"/>
</dbReference>
<dbReference type="HOGENOM" id="CLU_014385_1_0_9"/>
<comment type="subcellular location">
    <subcellularLocation>
        <location evidence="1">Cell membrane</location>
        <topology evidence="1">Multi-pass membrane protein</topology>
    </subcellularLocation>
</comment>
<evidence type="ECO:0000256" key="2">
    <source>
        <dbReference type="ARBA" id="ARBA00004936"/>
    </source>
</evidence>
<feature type="transmembrane region" description="Helical" evidence="7">
    <location>
        <begin position="171"/>
        <end position="189"/>
    </location>
</feature>
<evidence type="ECO:0000256" key="4">
    <source>
        <dbReference type="ARBA" id="ARBA00022692"/>
    </source>
</evidence>
<comment type="pathway">
    <text evidence="2">Cell wall biogenesis; lipoteichoic acid biosynthesis.</text>
</comment>
<evidence type="ECO:0000256" key="1">
    <source>
        <dbReference type="ARBA" id="ARBA00004651"/>
    </source>
</evidence>
<sequence>MKLHWKAEKKNYIWLGVMAVLAVGMLLAVRYPVWVLPAFVGLFFLISCTEAELSDKIPWIWSGLIIIGGSIFTEKCIQTVILDPEFNKILKSDMRTKNTLLVLAVYLVLHALLSRPALAAIAAHSFLMLMAFTDYFVYIFRENEITWADVSTIGTGLSVAGNYSFKLHSRGALVIMLSILFITLMVKCVKVKFEWHWVQRSISAVVASCLILFVMQGTAELETQTWEQKGSYQNGFILNFALSIRDNFISAPDGYSARAIEDIAKDTEQTEAVENVPVNSKVKNPTVIVIMDESFADLNVLGPLETNVADVMPFVHSLQENTVKGYAVASVFGAKTPNSEWEYMTGNSMAYLPSGSVVYQQYIDQNPTSIVSTMKNCGYTTVAMHPYLATGWRRNTVYPKLGFDEMYFLDEPSGFFDETKVLRKYITDEELFDKIIDRFNSKKKDERLFFMGITMQNHGGYSDYYSGFNTDVIQSSGMYMDVNQYLTIAHRTDEAVEKLITYFRSVDEPVEIVFFGDHQPSLNSQFYRTLNGKGMAGLTMDELENFFKVPFFIWTNYETEAAQIDCTSLNYLSTLTLERGNFELPLYNKFQTKLMDVIPAINARGYYSIENGRFIHLNEATGEEKKWLEKYQMLQYNNMFDKKNRNKDLFPYIEEK</sequence>
<reference evidence="9 10" key="2">
    <citation type="submission" date="2012-02" db="EMBL/GenBank/DDBJ databases">
        <title>Improved High-Quality Draft sequence of Eubacterium cellulosolvens 6.</title>
        <authorList>
            <consortium name="US DOE Joint Genome Institute"/>
            <person name="Lucas S."/>
            <person name="Han J."/>
            <person name="Lapidus A."/>
            <person name="Cheng J.-F."/>
            <person name="Goodwin L."/>
            <person name="Pitluck S."/>
            <person name="Peters L."/>
            <person name="Mikhailova N."/>
            <person name="Gu W."/>
            <person name="Detter J.C."/>
            <person name="Han C."/>
            <person name="Tapia R."/>
            <person name="Land M."/>
            <person name="Hauser L."/>
            <person name="Kyrpides N."/>
            <person name="Ivanova N."/>
            <person name="Pagani I."/>
            <person name="Johnson E."/>
            <person name="Mukhopadhyay B."/>
            <person name="Anderson I."/>
            <person name="Woyke T."/>
        </authorList>
    </citation>
    <scope>NUCLEOTIDE SEQUENCE [LARGE SCALE GENOMIC DNA]</scope>
    <source>
        <strain evidence="9 10">6</strain>
    </source>
</reference>
<keyword evidence="6 7" id="KW-0472">Membrane</keyword>
<dbReference type="CDD" id="cd16015">
    <property type="entry name" value="LTA_synthase"/>
    <property type="match status" value="1"/>
</dbReference>
<dbReference type="PANTHER" id="PTHR47371:SF3">
    <property type="entry name" value="PHOSPHOGLYCEROL TRANSFERASE I"/>
    <property type="match status" value="1"/>
</dbReference>
<keyword evidence="10" id="KW-1185">Reference proteome</keyword>
<reference evidence="9 10" key="1">
    <citation type="submission" date="2010-08" db="EMBL/GenBank/DDBJ databases">
        <authorList>
            <consortium name="US DOE Joint Genome Institute (JGI-PGF)"/>
            <person name="Lucas S."/>
            <person name="Copeland A."/>
            <person name="Lapidus A."/>
            <person name="Cheng J.-F."/>
            <person name="Bruce D."/>
            <person name="Goodwin L."/>
            <person name="Pitluck S."/>
            <person name="Land M.L."/>
            <person name="Hauser L."/>
            <person name="Chang Y.-J."/>
            <person name="Anderson I.J."/>
            <person name="Johnson E."/>
            <person name="Mulhopadhyay B."/>
            <person name="Kyrpides N."/>
            <person name="Woyke T.J."/>
        </authorList>
    </citation>
    <scope>NUCLEOTIDE SEQUENCE [LARGE SCALE GENOMIC DNA]</scope>
    <source>
        <strain evidence="9 10">6</strain>
    </source>
</reference>
<feature type="transmembrane region" description="Helical" evidence="7">
    <location>
        <begin position="98"/>
        <end position="113"/>
    </location>
</feature>
<evidence type="ECO:0000256" key="3">
    <source>
        <dbReference type="ARBA" id="ARBA00022475"/>
    </source>
</evidence>
<organism evidence="9 10">
    <name type="scientific">Eubacterium cellulosolvens (strain ATCC 43171 / JCM 9499 / 6)</name>
    <name type="common">Cillobacterium cellulosolvens</name>
    <dbReference type="NCBI Taxonomy" id="633697"/>
    <lineage>
        <taxon>Bacteria</taxon>
        <taxon>Bacillati</taxon>
        <taxon>Bacillota</taxon>
        <taxon>Clostridia</taxon>
        <taxon>Eubacteriales</taxon>
        <taxon>Eubacteriaceae</taxon>
        <taxon>Eubacterium</taxon>
    </lineage>
</organism>
<protein>
    <submittedName>
        <fullName evidence="9">Phosphoglycerol transferase family protein, alkaline phosphatase superfamily</fullName>
    </submittedName>
</protein>
<evidence type="ECO:0000256" key="6">
    <source>
        <dbReference type="ARBA" id="ARBA00023136"/>
    </source>
</evidence>
<dbReference type="EMBL" id="CM001487">
    <property type="protein sequence ID" value="EIM57165.1"/>
    <property type="molecule type" value="Genomic_DNA"/>
</dbReference>
<feature type="domain" description="Sulfatase N-terminal" evidence="8">
    <location>
        <begin position="285"/>
        <end position="561"/>
    </location>
</feature>